<dbReference type="SUPFAM" id="SSF46689">
    <property type="entry name" value="Homeodomain-like"/>
    <property type="match status" value="1"/>
</dbReference>
<dbReference type="SUPFAM" id="SSF48498">
    <property type="entry name" value="Tetracyclin repressor-like, C-terminal domain"/>
    <property type="match status" value="1"/>
</dbReference>
<evidence type="ECO:0000259" key="5">
    <source>
        <dbReference type="PROSITE" id="PS50977"/>
    </source>
</evidence>
<keyword evidence="7" id="KW-1185">Reference proteome</keyword>
<sequence length="197" mass="20195">MGYHHGDLRVALIDAGTELVAEGGLPALSVAEAARRTGVSAAAPYRHFPSRQDLVVAVATKAAEELDAAMRAAADEAGDDPTEAIAAAAAAYVRFAGTRRTGFDVVFAPELRGVHDPSLRDAGRSVSDIVLLRAIAATGGDTQAAVDLIPQFMAVAHGSASMHLIGIFADLDAAARLAADTMRSLLNGAGRLPEPGS</sequence>
<dbReference type="Gene3D" id="1.10.357.10">
    <property type="entry name" value="Tetracycline Repressor, domain 2"/>
    <property type="match status" value="1"/>
</dbReference>
<dbReference type="InterPro" id="IPR001647">
    <property type="entry name" value="HTH_TetR"/>
</dbReference>
<dbReference type="Pfam" id="PF00440">
    <property type="entry name" value="TetR_N"/>
    <property type="match status" value="1"/>
</dbReference>
<dbReference type="Proteomes" id="UP001501490">
    <property type="component" value="Unassembled WGS sequence"/>
</dbReference>
<evidence type="ECO:0000256" key="3">
    <source>
        <dbReference type="ARBA" id="ARBA00023163"/>
    </source>
</evidence>
<dbReference type="PROSITE" id="PS50977">
    <property type="entry name" value="HTH_TETR_2"/>
    <property type="match status" value="1"/>
</dbReference>
<dbReference type="InterPro" id="IPR025996">
    <property type="entry name" value="MT1864/Rv1816-like_C"/>
</dbReference>
<keyword evidence="1" id="KW-0805">Transcription regulation</keyword>
<dbReference type="Pfam" id="PF13305">
    <property type="entry name" value="TetR_C_33"/>
    <property type="match status" value="1"/>
</dbReference>
<organism evidence="6 7">
    <name type="scientific">Microlunatus ginsengisoli</name>
    <dbReference type="NCBI Taxonomy" id="363863"/>
    <lineage>
        <taxon>Bacteria</taxon>
        <taxon>Bacillati</taxon>
        <taxon>Actinomycetota</taxon>
        <taxon>Actinomycetes</taxon>
        <taxon>Propionibacteriales</taxon>
        <taxon>Propionibacteriaceae</taxon>
        <taxon>Microlunatus</taxon>
    </lineage>
</organism>
<evidence type="ECO:0000256" key="2">
    <source>
        <dbReference type="ARBA" id="ARBA00023125"/>
    </source>
</evidence>
<evidence type="ECO:0000313" key="7">
    <source>
        <dbReference type="Proteomes" id="UP001501490"/>
    </source>
</evidence>
<dbReference type="EMBL" id="BAABAB010000021">
    <property type="protein sequence ID" value="GAA3625199.1"/>
    <property type="molecule type" value="Genomic_DNA"/>
</dbReference>
<keyword evidence="3" id="KW-0804">Transcription</keyword>
<protein>
    <submittedName>
        <fullName evidence="6">TetR/AcrR family transcriptional regulator</fullName>
    </submittedName>
</protein>
<dbReference type="InterPro" id="IPR050109">
    <property type="entry name" value="HTH-type_TetR-like_transc_reg"/>
</dbReference>
<evidence type="ECO:0000256" key="4">
    <source>
        <dbReference type="PROSITE-ProRule" id="PRU00335"/>
    </source>
</evidence>
<name>A0ABP7A585_9ACTN</name>
<keyword evidence="2 4" id="KW-0238">DNA-binding</keyword>
<dbReference type="PRINTS" id="PR00455">
    <property type="entry name" value="HTHTETR"/>
</dbReference>
<feature type="domain" description="HTH tetR-type" evidence="5">
    <location>
        <begin position="6"/>
        <end position="66"/>
    </location>
</feature>
<evidence type="ECO:0000256" key="1">
    <source>
        <dbReference type="ARBA" id="ARBA00023015"/>
    </source>
</evidence>
<gene>
    <name evidence="6" type="ORF">GCM10022236_29410</name>
</gene>
<dbReference type="PANTHER" id="PTHR30055:SF220">
    <property type="entry name" value="TETR-FAMILY REGULATORY PROTEIN"/>
    <property type="match status" value="1"/>
</dbReference>
<feature type="DNA-binding region" description="H-T-H motif" evidence="4">
    <location>
        <begin position="29"/>
        <end position="48"/>
    </location>
</feature>
<proteinExistence type="predicted"/>
<evidence type="ECO:0000313" key="6">
    <source>
        <dbReference type="EMBL" id="GAA3625199.1"/>
    </source>
</evidence>
<comment type="caution">
    <text evidence="6">The sequence shown here is derived from an EMBL/GenBank/DDBJ whole genome shotgun (WGS) entry which is preliminary data.</text>
</comment>
<accession>A0ABP7A585</accession>
<dbReference type="InterPro" id="IPR009057">
    <property type="entry name" value="Homeodomain-like_sf"/>
</dbReference>
<reference evidence="7" key="1">
    <citation type="journal article" date="2019" name="Int. J. Syst. Evol. Microbiol.">
        <title>The Global Catalogue of Microorganisms (GCM) 10K type strain sequencing project: providing services to taxonomists for standard genome sequencing and annotation.</title>
        <authorList>
            <consortium name="The Broad Institute Genomics Platform"/>
            <consortium name="The Broad Institute Genome Sequencing Center for Infectious Disease"/>
            <person name="Wu L."/>
            <person name="Ma J."/>
        </authorList>
    </citation>
    <scope>NUCLEOTIDE SEQUENCE [LARGE SCALE GENOMIC DNA]</scope>
    <source>
        <strain evidence="7">JCM 16929</strain>
    </source>
</reference>
<dbReference type="PANTHER" id="PTHR30055">
    <property type="entry name" value="HTH-TYPE TRANSCRIPTIONAL REGULATOR RUTR"/>
    <property type="match status" value="1"/>
</dbReference>
<dbReference type="RefSeq" id="WP_344805799.1">
    <property type="nucleotide sequence ID" value="NZ_BAABAB010000021.1"/>
</dbReference>
<dbReference type="InterPro" id="IPR036271">
    <property type="entry name" value="Tet_transcr_reg_TetR-rel_C_sf"/>
</dbReference>